<reference evidence="10" key="1">
    <citation type="submission" date="2017-02" db="EMBL/GenBank/DDBJ databases">
        <authorList>
            <person name="Varghese N."/>
            <person name="Submissions S."/>
        </authorList>
    </citation>
    <scope>NUCLEOTIDE SEQUENCE [LARGE SCALE GENOMIC DNA]</scope>
    <source>
        <strain evidence="10">DSM 15739</strain>
    </source>
</reference>
<dbReference type="EMBL" id="FUWO01000004">
    <property type="protein sequence ID" value="SJZ39395.1"/>
    <property type="molecule type" value="Genomic_DNA"/>
</dbReference>
<feature type="transmembrane region" description="Helical" evidence="8">
    <location>
        <begin position="40"/>
        <end position="68"/>
    </location>
</feature>
<keyword evidence="6 8" id="KW-0472">Membrane</keyword>
<keyword evidence="10" id="KW-1185">Reference proteome</keyword>
<dbReference type="Proteomes" id="UP000189941">
    <property type="component" value="Unassembled WGS sequence"/>
</dbReference>
<keyword evidence="5 8" id="KW-1133">Transmembrane helix</keyword>
<evidence type="ECO:0000256" key="3">
    <source>
        <dbReference type="ARBA" id="ARBA00020150"/>
    </source>
</evidence>
<evidence type="ECO:0000256" key="8">
    <source>
        <dbReference type="SAM" id="Phobius"/>
    </source>
</evidence>
<feature type="transmembrane region" description="Helical" evidence="8">
    <location>
        <begin position="458"/>
        <end position="480"/>
    </location>
</feature>
<dbReference type="GO" id="GO:1905039">
    <property type="term" value="P:carboxylic acid transmembrane transport"/>
    <property type="evidence" value="ECO:0007669"/>
    <property type="project" value="UniProtKB-ARBA"/>
</dbReference>
<feature type="transmembrane region" description="Helical" evidence="8">
    <location>
        <begin position="420"/>
        <end position="446"/>
    </location>
</feature>
<evidence type="ECO:0000256" key="2">
    <source>
        <dbReference type="ARBA" id="ARBA00006772"/>
    </source>
</evidence>
<gene>
    <name evidence="9" type="ORF">SAMN02746011_00643</name>
</gene>
<dbReference type="InterPro" id="IPR001898">
    <property type="entry name" value="SLC13A/DASS"/>
</dbReference>
<keyword evidence="4 8" id="KW-0812">Transmembrane</keyword>
<feature type="transmembrane region" description="Helical" evidence="8">
    <location>
        <begin position="370"/>
        <end position="389"/>
    </location>
</feature>
<comment type="similarity">
    <text evidence="2">Belongs to the SLC13A/DASS transporter (TC 2.A.47) family. NADC subfamily.</text>
</comment>
<evidence type="ECO:0000313" key="9">
    <source>
        <dbReference type="EMBL" id="SJZ39395.1"/>
    </source>
</evidence>
<feature type="transmembrane region" description="Helical" evidence="8">
    <location>
        <begin position="131"/>
        <end position="157"/>
    </location>
</feature>
<evidence type="ECO:0000256" key="1">
    <source>
        <dbReference type="ARBA" id="ARBA00004141"/>
    </source>
</evidence>
<feature type="transmembrane region" description="Helical" evidence="8">
    <location>
        <begin position="215"/>
        <end position="237"/>
    </location>
</feature>
<comment type="subcellular location">
    <subcellularLocation>
        <location evidence="1">Membrane</location>
        <topology evidence="1">Multi-pass membrane protein</topology>
    </subcellularLocation>
</comment>
<dbReference type="GO" id="GO:0005886">
    <property type="term" value="C:plasma membrane"/>
    <property type="evidence" value="ECO:0007669"/>
    <property type="project" value="TreeGrafter"/>
</dbReference>
<dbReference type="Pfam" id="PF00939">
    <property type="entry name" value="Na_sulph_symp"/>
    <property type="match status" value="1"/>
</dbReference>
<feature type="transmembrane region" description="Helical" evidence="8">
    <location>
        <begin position="178"/>
        <end position="203"/>
    </location>
</feature>
<proteinExistence type="inferred from homology"/>
<dbReference type="STRING" id="1121925.SAMN02746011_00643"/>
<dbReference type="PANTHER" id="PTHR10283">
    <property type="entry name" value="SOLUTE CARRIER FAMILY 13 MEMBER"/>
    <property type="match status" value="1"/>
</dbReference>
<evidence type="ECO:0000256" key="6">
    <source>
        <dbReference type="ARBA" id="ARBA00023136"/>
    </source>
</evidence>
<evidence type="ECO:0000256" key="4">
    <source>
        <dbReference type="ARBA" id="ARBA00022692"/>
    </source>
</evidence>
<dbReference type="RefSeq" id="WP_078755463.1">
    <property type="nucleotide sequence ID" value="NZ_FUWO01000004.1"/>
</dbReference>
<evidence type="ECO:0000256" key="5">
    <source>
        <dbReference type="ARBA" id="ARBA00022989"/>
    </source>
</evidence>
<feature type="transmembrane region" description="Helical" evidence="8">
    <location>
        <begin position="80"/>
        <end position="101"/>
    </location>
</feature>
<sequence>MKKNSLLQKLVLLLSLIVYLTILGNQYFSWNLLGMNPLTLSMLGIFISSLLLWLFIAIDWPSLLCLLGMALIPEVGFTKILPLSFGNITFAFLLFTFLLTYSLEQTYFIKRVTAWALHSRWAQASSWKLLIAFYCVMLCLGSFISPTILFMIAYPIFEELAHQFGFDKGNRNAAIMLFTLYTTIAIGTAMTPINHVFAITAIGLYEAAFKASISYFQYMMIGIPTGIFIFIFLLIFIKYVWKLELAEVTSQRLESLKSIPKMSREEKWIVTVFAMVVAMWLLPELFVMILPGLSAFFKQAGIVFPPLMGVIMLAVIRISGKPLLDINKAMKEGVYWPSLLLVAATLALGSMLANENVGIVALLNKGISPIFNNLSGFVVVLIFVIWAGLQTNLSSNLVTVSVVSAVAIALANSLDFSANSALIAVFIGFMSSMAMMTPPAMPYVAIAIGERWLTSRQALIFGFWILVVTILSCMLVGYPIGSEIL</sequence>
<feature type="transmembrane region" description="Helical" evidence="8">
    <location>
        <begin position="268"/>
        <end position="290"/>
    </location>
</feature>
<dbReference type="OrthoDB" id="84615at2"/>
<feature type="transmembrane region" description="Helical" evidence="8">
    <location>
        <begin position="396"/>
        <end position="414"/>
    </location>
</feature>
<protein>
    <recommendedName>
        <fullName evidence="3">Sodium-dependent dicarboxylate transporter SdcS</fullName>
    </recommendedName>
    <alternativeName>
        <fullName evidence="7">Na(+)/dicarboxylate symporter</fullName>
    </alternativeName>
</protein>
<organism evidence="9 10">
    <name type="scientific">Globicatella sulfidifaciens DSM 15739</name>
    <dbReference type="NCBI Taxonomy" id="1121925"/>
    <lineage>
        <taxon>Bacteria</taxon>
        <taxon>Bacillati</taxon>
        <taxon>Bacillota</taxon>
        <taxon>Bacilli</taxon>
        <taxon>Lactobacillales</taxon>
        <taxon>Aerococcaceae</taxon>
        <taxon>Globicatella</taxon>
    </lineage>
</organism>
<evidence type="ECO:0000256" key="7">
    <source>
        <dbReference type="ARBA" id="ARBA00031174"/>
    </source>
</evidence>
<name>A0A1T4KAP8_9LACT</name>
<evidence type="ECO:0000313" key="10">
    <source>
        <dbReference type="Proteomes" id="UP000189941"/>
    </source>
</evidence>
<dbReference type="PANTHER" id="PTHR10283:SF82">
    <property type="entry name" value="SOLUTE CARRIER FAMILY 13 MEMBER 2"/>
    <property type="match status" value="1"/>
</dbReference>
<dbReference type="GO" id="GO:0008514">
    <property type="term" value="F:organic anion transmembrane transporter activity"/>
    <property type="evidence" value="ECO:0007669"/>
    <property type="project" value="UniProtKB-ARBA"/>
</dbReference>
<accession>A0A1T4KAP8</accession>
<dbReference type="AlphaFoldDB" id="A0A1T4KAP8"/>
<feature type="transmembrane region" description="Helical" evidence="8">
    <location>
        <begin position="339"/>
        <end position="364"/>
    </location>
</feature>
<feature type="transmembrane region" description="Helical" evidence="8">
    <location>
        <begin position="296"/>
        <end position="318"/>
    </location>
</feature>